<reference evidence="9" key="2">
    <citation type="submission" date="2025-09" db="UniProtKB">
        <authorList>
            <consortium name="Ensembl"/>
        </authorList>
    </citation>
    <scope>IDENTIFICATION</scope>
</reference>
<evidence type="ECO:0000259" key="8">
    <source>
        <dbReference type="PROSITE" id="PS50157"/>
    </source>
</evidence>
<feature type="domain" description="C2H2-type" evidence="8">
    <location>
        <begin position="57"/>
        <end position="84"/>
    </location>
</feature>
<dbReference type="PROSITE" id="PS00028">
    <property type="entry name" value="ZINC_FINGER_C2H2_1"/>
    <property type="match status" value="2"/>
</dbReference>
<keyword evidence="6" id="KW-0539">Nucleus</keyword>
<dbReference type="AlphaFoldDB" id="A0A3B5MHJ9"/>
<dbReference type="GO" id="GO:0008270">
    <property type="term" value="F:zinc ion binding"/>
    <property type="evidence" value="ECO:0007669"/>
    <property type="project" value="UniProtKB-KW"/>
</dbReference>
<keyword evidence="5" id="KW-0862">Zinc</keyword>
<comment type="subcellular location">
    <subcellularLocation>
        <location evidence="1">Nucleus</location>
    </subcellularLocation>
</comment>
<sequence>MDILNFLIKQLTQISSDNTQEKVLNIKSYKCSECGKSFRHRSVLELHMRIHSKDKPYQCKVCGKGFRFSSYLQQHLIIHTGKKPIVVEPLYQLFTIV</sequence>
<dbReference type="InterPro" id="IPR036236">
    <property type="entry name" value="Znf_C2H2_sf"/>
</dbReference>
<dbReference type="PANTHER" id="PTHR24394">
    <property type="entry name" value="ZINC FINGER PROTEIN"/>
    <property type="match status" value="1"/>
</dbReference>
<keyword evidence="2" id="KW-0479">Metal-binding</keyword>
<dbReference type="FunFam" id="3.30.160.60:FF:000478">
    <property type="entry name" value="Zinc finger protein 133"/>
    <property type="match status" value="1"/>
</dbReference>
<organism evidence="9 10">
    <name type="scientific">Xiphophorus couchianus</name>
    <name type="common">Monterrey platyfish</name>
    <dbReference type="NCBI Taxonomy" id="32473"/>
    <lineage>
        <taxon>Eukaryota</taxon>
        <taxon>Metazoa</taxon>
        <taxon>Chordata</taxon>
        <taxon>Craniata</taxon>
        <taxon>Vertebrata</taxon>
        <taxon>Euteleostomi</taxon>
        <taxon>Actinopterygii</taxon>
        <taxon>Neopterygii</taxon>
        <taxon>Teleostei</taxon>
        <taxon>Neoteleostei</taxon>
        <taxon>Acanthomorphata</taxon>
        <taxon>Ovalentaria</taxon>
        <taxon>Atherinomorphae</taxon>
        <taxon>Cyprinodontiformes</taxon>
        <taxon>Poeciliidae</taxon>
        <taxon>Poeciliinae</taxon>
        <taxon>Xiphophorus</taxon>
    </lineage>
</organism>
<evidence type="ECO:0000256" key="6">
    <source>
        <dbReference type="ARBA" id="ARBA00023242"/>
    </source>
</evidence>
<evidence type="ECO:0000256" key="3">
    <source>
        <dbReference type="ARBA" id="ARBA00022737"/>
    </source>
</evidence>
<evidence type="ECO:0000256" key="7">
    <source>
        <dbReference type="PROSITE-ProRule" id="PRU00042"/>
    </source>
</evidence>
<dbReference type="Gene3D" id="3.30.160.60">
    <property type="entry name" value="Classic Zinc Finger"/>
    <property type="match status" value="2"/>
</dbReference>
<evidence type="ECO:0000256" key="4">
    <source>
        <dbReference type="ARBA" id="ARBA00022771"/>
    </source>
</evidence>
<protein>
    <recommendedName>
        <fullName evidence="8">C2H2-type domain-containing protein</fullName>
    </recommendedName>
</protein>
<accession>A0A3B5MHJ9</accession>
<reference evidence="9" key="1">
    <citation type="submission" date="2025-08" db="UniProtKB">
        <authorList>
            <consortium name="Ensembl"/>
        </authorList>
    </citation>
    <scope>IDENTIFICATION</scope>
</reference>
<evidence type="ECO:0000256" key="5">
    <source>
        <dbReference type="ARBA" id="ARBA00022833"/>
    </source>
</evidence>
<dbReference type="STRING" id="32473.ENSXCOP00000020591"/>
<proteinExistence type="predicted"/>
<dbReference type="SMART" id="SM00355">
    <property type="entry name" value="ZnF_C2H2"/>
    <property type="match status" value="2"/>
</dbReference>
<keyword evidence="10" id="KW-1185">Reference proteome</keyword>
<dbReference type="GO" id="GO:0005634">
    <property type="term" value="C:nucleus"/>
    <property type="evidence" value="ECO:0007669"/>
    <property type="project" value="UniProtKB-SubCell"/>
</dbReference>
<dbReference type="GO" id="GO:0000981">
    <property type="term" value="F:DNA-binding transcription factor activity, RNA polymerase II-specific"/>
    <property type="evidence" value="ECO:0007669"/>
    <property type="project" value="TreeGrafter"/>
</dbReference>
<keyword evidence="3" id="KW-0677">Repeat</keyword>
<feature type="domain" description="C2H2-type" evidence="8">
    <location>
        <begin position="29"/>
        <end position="56"/>
    </location>
</feature>
<dbReference type="InterPro" id="IPR013087">
    <property type="entry name" value="Znf_C2H2_type"/>
</dbReference>
<dbReference type="SUPFAM" id="SSF57667">
    <property type="entry name" value="beta-beta-alpha zinc fingers"/>
    <property type="match status" value="1"/>
</dbReference>
<dbReference type="GeneTree" id="ENSGT01150000286981"/>
<evidence type="ECO:0000256" key="1">
    <source>
        <dbReference type="ARBA" id="ARBA00004123"/>
    </source>
</evidence>
<dbReference type="Pfam" id="PF00096">
    <property type="entry name" value="zf-C2H2"/>
    <property type="match status" value="2"/>
</dbReference>
<evidence type="ECO:0000313" key="10">
    <source>
        <dbReference type="Proteomes" id="UP000261380"/>
    </source>
</evidence>
<keyword evidence="4 7" id="KW-0863">Zinc-finger</keyword>
<dbReference type="Ensembl" id="ENSXCOT00000020841.1">
    <property type="protein sequence ID" value="ENSXCOP00000020591.1"/>
    <property type="gene ID" value="ENSXCOG00000015428.1"/>
</dbReference>
<dbReference type="PANTHER" id="PTHR24394:SF44">
    <property type="entry name" value="ZINC FINGER PROTEIN 271-LIKE"/>
    <property type="match status" value="1"/>
</dbReference>
<dbReference type="PROSITE" id="PS50157">
    <property type="entry name" value="ZINC_FINGER_C2H2_2"/>
    <property type="match status" value="2"/>
</dbReference>
<evidence type="ECO:0000313" key="9">
    <source>
        <dbReference type="Ensembl" id="ENSXCOP00000020591.1"/>
    </source>
</evidence>
<dbReference type="Proteomes" id="UP000261380">
    <property type="component" value="Unplaced"/>
</dbReference>
<dbReference type="FunFam" id="3.30.160.60:FF:000034">
    <property type="entry name" value="zinc finger protein 25"/>
    <property type="match status" value="1"/>
</dbReference>
<name>A0A3B5MHJ9_9TELE</name>
<evidence type="ECO:0000256" key="2">
    <source>
        <dbReference type="ARBA" id="ARBA00022723"/>
    </source>
</evidence>